<accession>A0A1V3XK15</accession>
<evidence type="ECO:0000313" key="1">
    <source>
        <dbReference type="EMBL" id="OOK79547.1"/>
    </source>
</evidence>
<comment type="caution">
    <text evidence="1">The sequence shown here is derived from an EMBL/GenBank/DDBJ whole genome shotgun (WGS) entry which is preliminary data.</text>
</comment>
<sequence length="54" mass="5604">MPGAPCYATARIAELGISADGRLPALEAGHRDIRAGDAWLEELALADESVGGLR</sequence>
<proteinExistence type="predicted"/>
<gene>
    <name evidence="1" type="ORF">BZL30_2186</name>
</gene>
<evidence type="ECO:0000313" key="2">
    <source>
        <dbReference type="Proteomes" id="UP000189229"/>
    </source>
</evidence>
<reference evidence="1 2" key="1">
    <citation type="submission" date="2017-02" db="EMBL/GenBank/DDBJ databases">
        <title>Complete genome sequences of Mycobacterium kansasii strains isolated from rhesus macaques.</title>
        <authorList>
            <person name="Panda A."/>
            <person name="Nagaraj S."/>
            <person name="Zhao X."/>
            <person name="Tettelin H."/>
            <person name="Detolla L.J."/>
        </authorList>
    </citation>
    <scope>NUCLEOTIDE SEQUENCE [LARGE SCALE GENOMIC DNA]</scope>
    <source>
        <strain evidence="1 2">11-3813</strain>
    </source>
</reference>
<dbReference type="EMBL" id="MVBM01000002">
    <property type="protein sequence ID" value="OOK79547.1"/>
    <property type="molecule type" value="Genomic_DNA"/>
</dbReference>
<dbReference type="Proteomes" id="UP000189229">
    <property type="component" value="Unassembled WGS sequence"/>
</dbReference>
<dbReference type="AlphaFoldDB" id="A0A1V3XK15"/>
<protein>
    <submittedName>
        <fullName evidence="1">Uncharacterized protein</fullName>
    </submittedName>
</protein>
<name>A0A1V3XK15_MYCKA</name>
<organism evidence="1 2">
    <name type="scientific">Mycobacterium kansasii</name>
    <dbReference type="NCBI Taxonomy" id="1768"/>
    <lineage>
        <taxon>Bacteria</taxon>
        <taxon>Bacillati</taxon>
        <taxon>Actinomycetota</taxon>
        <taxon>Actinomycetes</taxon>
        <taxon>Mycobacteriales</taxon>
        <taxon>Mycobacteriaceae</taxon>
        <taxon>Mycobacterium</taxon>
    </lineage>
</organism>